<keyword evidence="4" id="KW-1185">Reference proteome</keyword>
<reference evidence="3" key="1">
    <citation type="submission" date="2023-05" db="EMBL/GenBank/DDBJ databases">
        <title>Genome and transcriptome analyses reveal genes involved in the formation of fine ridges on petal epidermal cells in Hibiscus trionum.</title>
        <authorList>
            <person name="Koshimizu S."/>
            <person name="Masuda S."/>
            <person name="Ishii T."/>
            <person name="Shirasu K."/>
            <person name="Hoshino A."/>
            <person name="Arita M."/>
        </authorList>
    </citation>
    <scope>NUCLEOTIDE SEQUENCE</scope>
    <source>
        <strain evidence="3">Hamamatsu line</strain>
    </source>
</reference>
<dbReference type="Proteomes" id="UP001165190">
    <property type="component" value="Unassembled WGS sequence"/>
</dbReference>
<protein>
    <recommendedName>
        <fullName evidence="2">PWWP domain-containing protein</fullName>
    </recommendedName>
</protein>
<sequence>MENPKTPESLESKNPDLELLKEGFEAPDLLTLIESSNGLGSTFCVQLQENGNAVGGGSLAIDVKENGVGFIETAEGCLLNNAVDKMKEDRIGVEMDSGSGDTAVVEPVKDEGTKENDCSGINGVDLVNRVQVSGDNISLYVDFSGTLNEVNRIGLKVSEDELKEAGNEGELVIVAQEHKFYVGDIVWVRTKSQSWWPGKILDPSDTPKYALVGDGKNCVLVGYFGISHVAWCCPSQLKPFLVNFEQMVRKNKSRSFLGAVEKAMDDFGKCLKLEMICSCVRKENKLSSNSAAKEGASLAECISGQLAEFSAARFEPVNFLCQLKNLAQVVTKPDMLEFVVLQSYLSAFCCSMEHRQLPLHQLWEATHDAENAEKNSIPYNFLLGQSDVMKNEMLQLNRNGVSAKISGENWGAFPESCGDIVAAEGVFLSKQALTSRKRKRKIYDEVRTCSSPSEGPDQSTCVSVENGDDNSELRNESGYELRGRKKSKYLSYPYVNLEGKVSGETKDPVALKVSGETKDPVALKVSHEGVNEFMGSSSSDKRSAKKFQKTWYRKFIRGNDVTAYPELSSISSAELLSELHFLAVDCLFSTESKTFGLIEWVFSRFRISTYHDESIYEMHCKNMATQKEATGAQKEAIGVDPCLSGNDPLQTKPISSPLTLPGNKRQKKKKPTISAKSNTNSLSGTLDGNINLVPCNLSVKASEAPDGKQTHQETKEATNIPDLNGNGAITLSSSAANGNNASSGLVLLGFQAVGPHSVKTIAEQRNGEGLNIGLLDSGATIPSLTRPNMISFASESKPAPKKRRRKPKAQSGLPSPPTSNIPDLNGTNTELNTSIKDLQEANSVPPAEKPARKRRRRKKGEVILGTPNMILNYNGAGASGKAPATTLLLTFTPGASMPSKEVLVASFSRFGSLKESELQILKDSSSARVIFMRSEDAAKALRSLEESNPFGTTLTKYHLQNDTIATTKRMEGFRLPANLTSPVPVPVPPLGDTPPNIDFMKQNLEMMTSMLKKSGDNLPPETKAKLENEIKGLLKKVSSCPGSST</sequence>
<feature type="compositionally biased region" description="Basic and acidic residues" evidence="1">
    <location>
        <begin position="703"/>
        <end position="716"/>
    </location>
</feature>
<dbReference type="SUPFAM" id="SSF63748">
    <property type="entry name" value="Tudor/PWWP/MBT"/>
    <property type="match status" value="1"/>
</dbReference>
<feature type="compositionally biased region" description="Polar residues" evidence="1">
    <location>
        <begin position="647"/>
        <end position="658"/>
    </location>
</feature>
<evidence type="ECO:0000259" key="2">
    <source>
        <dbReference type="PROSITE" id="PS50812"/>
    </source>
</evidence>
<dbReference type="InterPro" id="IPR052657">
    <property type="entry name" value="PDP_family_Arabidopsis"/>
</dbReference>
<dbReference type="AlphaFoldDB" id="A0A9W7JGT4"/>
<evidence type="ECO:0000313" key="3">
    <source>
        <dbReference type="EMBL" id="GMJ14388.1"/>
    </source>
</evidence>
<dbReference type="PANTHER" id="PTHR10688:SF6">
    <property type="entry name" value="SERINE_THREONINE-KINASE ATM"/>
    <property type="match status" value="1"/>
</dbReference>
<feature type="region of interest" description="Disordered" evidence="1">
    <location>
        <begin position="448"/>
        <end position="474"/>
    </location>
</feature>
<accession>A0A9W7JGT4</accession>
<organism evidence="3 4">
    <name type="scientific">Hibiscus trionum</name>
    <name type="common">Flower of an hour</name>
    <dbReference type="NCBI Taxonomy" id="183268"/>
    <lineage>
        <taxon>Eukaryota</taxon>
        <taxon>Viridiplantae</taxon>
        <taxon>Streptophyta</taxon>
        <taxon>Embryophyta</taxon>
        <taxon>Tracheophyta</taxon>
        <taxon>Spermatophyta</taxon>
        <taxon>Magnoliopsida</taxon>
        <taxon>eudicotyledons</taxon>
        <taxon>Gunneridae</taxon>
        <taxon>Pentapetalae</taxon>
        <taxon>rosids</taxon>
        <taxon>malvids</taxon>
        <taxon>Malvales</taxon>
        <taxon>Malvaceae</taxon>
        <taxon>Malvoideae</taxon>
        <taxon>Hibiscus</taxon>
    </lineage>
</organism>
<dbReference type="InterPro" id="IPR000313">
    <property type="entry name" value="PWWP_dom"/>
</dbReference>
<feature type="compositionally biased region" description="Polar residues" evidence="1">
    <location>
        <begin position="448"/>
        <end position="463"/>
    </location>
</feature>
<feature type="compositionally biased region" description="Polar residues" evidence="1">
    <location>
        <begin position="820"/>
        <end position="842"/>
    </location>
</feature>
<dbReference type="PANTHER" id="PTHR10688">
    <property type="entry name" value="PWWP DOMAIN-CONTAINING PROTEIN"/>
    <property type="match status" value="1"/>
</dbReference>
<feature type="domain" description="PWWP" evidence="2">
    <location>
        <begin position="182"/>
        <end position="243"/>
    </location>
</feature>
<gene>
    <name evidence="3" type="ORF">HRI_005108000</name>
</gene>
<comment type="caution">
    <text evidence="3">The sequence shown here is derived from an EMBL/GenBank/DDBJ whole genome shotgun (WGS) entry which is preliminary data.</text>
</comment>
<proteinExistence type="predicted"/>
<dbReference type="Gene3D" id="2.30.30.140">
    <property type="match status" value="1"/>
</dbReference>
<name>A0A9W7JGT4_HIBTR</name>
<dbReference type="CDD" id="cd05162">
    <property type="entry name" value="PWWP"/>
    <property type="match status" value="1"/>
</dbReference>
<feature type="region of interest" description="Disordered" evidence="1">
    <location>
        <begin position="786"/>
        <end position="858"/>
    </location>
</feature>
<evidence type="ECO:0000256" key="1">
    <source>
        <dbReference type="SAM" id="MobiDB-lite"/>
    </source>
</evidence>
<feature type="region of interest" description="Disordered" evidence="1">
    <location>
        <begin position="641"/>
        <end position="681"/>
    </location>
</feature>
<feature type="region of interest" description="Disordered" evidence="1">
    <location>
        <begin position="702"/>
        <end position="724"/>
    </location>
</feature>
<dbReference type="SMART" id="SM00293">
    <property type="entry name" value="PWWP"/>
    <property type="match status" value="1"/>
</dbReference>
<feature type="compositionally biased region" description="Basic residues" evidence="1">
    <location>
        <begin position="799"/>
        <end position="808"/>
    </location>
</feature>
<dbReference type="PROSITE" id="PS50812">
    <property type="entry name" value="PWWP"/>
    <property type="match status" value="1"/>
</dbReference>
<dbReference type="EMBL" id="BSYR01000069">
    <property type="protein sequence ID" value="GMJ14388.1"/>
    <property type="molecule type" value="Genomic_DNA"/>
</dbReference>
<evidence type="ECO:0000313" key="4">
    <source>
        <dbReference type="Proteomes" id="UP001165190"/>
    </source>
</evidence>
<dbReference type="OrthoDB" id="21615at2759"/>
<dbReference type="Pfam" id="PF00855">
    <property type="entry name" value="PWWP"/>
    <property type="match status" value="1"/>
</dbReference>